<dbReference type="RefSeq" id="WP_217791824.1">
    <property type="nucleotide sequence ID" value="NZ_JAHSPG010000010.1"/>
</dbReference>
<proteinExistence type="predicted"/>
<evidence type="ECO:0000313" key="1">
    <source>
        <dbReference type="EMBL" id="MBV4358139.1"/>
    </source>
</evidence>
<accession>A0A9E2SBK1</accession>
<protein>
    <submittedName>
        <fullName evidence="1">Uncharacterized protein</fullName>
    </submittedName>
</protein>
<comment type="caution">
    <text evidence="1">The sequence shown here is derived from an EMBL/GenBank/DDBJ whole genome shotgun (WGS) entry which is preliminary data.</text>
</comment>
<dbReference type="EMBL" id="JAHSPG010000010">
    <property type="protein sequence ID" value="MBV4358139.1"/>
    <property type="molecule type" value="Genomic_DNA"/>
</dbReference>
<name>A0A9E2SBK1_9BACT</name>
<organism evidence="1 2">
    <name type="scientific">Pinibacter aurantiacus</name>
    <dbReference type="NCBI Taxonomy" id="2851599"/>
    <lineage>
        <taxon>Bacteria</taxon>
        <taxon>Pseudomonadati</taxon>
        <taxon>Bacteroidota</taxon>
        <taxon>Chitinophagia</taxon>
        <taxon>Chitinophagales</taxon>
        <taxon>Chitinophagaceae</taxon>
        <taxon>Pinibacter</taxon>
    </lineage>
</organism>
<sequence>MFTSKHTLVESFGVDSEIAAFFVDRKIPDQNDYWKGRLLYVSSGTGYLFIPLWFDLQFKLGVAKDVLLSEDYVRLSEAILDSAAKHEMNKISLQEHIENCKALVIGRVKQTALYDDLLAFFSDPLLKPYKNIGTVSPALNRGDSLLFTLCLLETDMQTLNKLVRGWQALVPSFLLMDDVMDLEEDKKNGEENSIADFGKGSEGVKKALDYLADNFEFLKQYNLKLANTFAKSLVAKKETPYLQSLISNS</sequence>
<dbReference type="AlphaFoldDB" id="A0A9E2SBK1"/>
<reference evidence="1" key="1">
    <citation type="submission" date="2021-06" db="EMBL/GenBank/DDBJ databases">
        <authorList>
            <person name="Huq M.A."/>
        </authorList>
    </citation>
    <scope>NUCLEOTIDE SEQUENCE</scope>
    <source>
        <strain evidence="1">MAH-26</strain>
    </source>
</reference>
<keyword evidence="2" id="KW-1185">Reference proteome</keyword>
<evidence type="ECO:0000313" key="2">
    <source>
        <dbReference type="Proteomes" id="UP000812270"/>
    </source>
</evidence>
<gene>
    <name evidence="1" type="ORF">KTO63_13320</name>
</gene>
<dbReference type="Proteomes" id="UP000812270">
    <property type="component" value="Unassembled WGS sequence"/>
</dbReference>